<comment type="caution">
    <text evidence="2">The sequence shown here is derived from an EMBL/GenBank/DDBJ whole genome shotgun (WGS) entry which is preliminary data.</text>
</comment>
<keyword evidence="1" id="KW-0812">Transmembrane</keyword>
<feature type="transmembrane region" description="Helical" evidence="1">
    <location>
        <begin position="20"/>
        <end position="44"/>
    </location>
</feature>
<name>A0A0P6XJL0_9CHLR</name>
<protein>
    <submittedName>
        <fullName evidence="2">Uncharacterized protein</fullName>
    </submittedName>
</protein>
<keyword evidence="3" id="KW-1185">Reference proteome</keyword>
<evidence type="ECO:0000313" key="3">
    <source>
        <dbReference type="Proteomes" id="UP000050514"/>
    </source>
</evidence>
<evidence type="ECO:0000313" key="2">
    <source>
        <dbReference type="EMBL" id="KPL75928.1"/>
    </source>
</evidence>
<feature type="transmembrane region" description="Helical" evidence="1">
    <location>
        <begin position="56"/>
        <end position="85"/>
    </location>
</feature>
<dbReference type="AlphaFoldDB" id="A0A0P6XJL0"/>
<dbReference type="Proteomes" id="UP000050514">
    <property type="component" value="Unassembled WGS sequence"/>
</dbReference>
<sequence length="142" mass="16265">MGLESKTPPSPSFQKHRREVIWQIFMPVILAGLMFLGLGLLMVLTPTLGTSRTGHWAAISIIWLISPLILFAVLFLALNIGLIYLMNKLLKVLPPYLRVGQVYSQVMVLQVRAFCDRLARPFIRWGGWVAGFRYLRSRVIRR</sequence>
<proteinExistence type="predicted"/>
<organism evidence="2 3">
    <name type="scientific">Bellilinea caldifistulae</name>
    <dbReference type="NCBI Taxonomy" id="360411"/>
    <lineage>
        <taxon>Bacteria</taxon>
        <taxon>Bacillati</taxon>
        <taxon>Chloroflexota</taxon>
        <taxon>Anaerolineae</taxon>
        <taxon>Anaerolineales</taxon>
        <taxon>Anaerolineaceae</taxon>
        <taxon>Bellilinea</taxon>
    </lineage>
</organism>
<dbReference type="EMBL" id="LGHJ01000013">
    <property type="protein sequence ID" value="KPL75928.1"/>
    <property type="molecule type" value="Genomic_DNA"/>
</dbReference>
<reference evidence="2 3" key="1">
    <citation type="submission" date="2015-07" db="EMBL/GenBank/DDBJ databases">
        <title>Draft genome of Bellilinea caldifistulae DSM 17877.</title>
        <authorList>
            <person name="Hemp J."/>
            <person name="Ward L.M."/>
            <person name="Pace L.A."/>
            <person name="Fischer W.W."/>
        </authorList>
    </citation>
    <scope>NUCLEOTIDE SEQUENCE [LARGE SCALE GENOMIC DNA]</scope>
    <source>
        <strain evidence="2 3">GOMI-1</strain>
    </source>
</reference>
<dbReference type="STRING" id="360411.AC812_08165"/>
<gene>
    <name evidence="2" type="ORF">AC812_08165</name>
</gene>
<accession>A0A0P6XJL0</accession>
<evidence type="ECO:0000256" key="1">
    <source>
        <dbReference type="SAM" id="Phobius"/>
    </source>
</evidence>
<keyword evidence="1" id="KW-1133">Transmembrane helix</keyword>
<keyword evidence="1" id="KW-0472">Membrane</keyword>